<dbReference type="OrthoDB" id="2062694at2"/>
<dbReference type="EMBL" id="RAYQ01000034">
    <property type="protein sequence ID" value="RKI87898.1"/>
    <property type="molecule type" value="Genomic_DNA"/>
</dbReference>
<comment type="caution">
    <text evidence="1">The sequence shown here is derived from an EMBL/GenBank/DDBJ whole genome shotgun (WGS) entry which is preliminary data.</text>
</comment>
<protein>
    <submittedName>
        <fullName evidence="1">Uncharacterized protein</fullName>
    </submittedName>
</protein>
<keyword evidence="2" id="KW-1185">Reference proteome</keyword>
<name>A0A3A9A9E5_9FIRM</name>
<organism evidence="1 2">
    <name type="scientific">Parablautia intestinalis</name>
    <dbReference type="NCBI Taxonomy" id="2320100"/>
    <lineage>
        <taxon>Bacteria</taxon>
        <taxon>Bacillati</taxon>
        <taxon>Bacillota</taxon>
        <taxon>Clostridia</taxon>
        <taxon>Lachnospirales</taxon>
        <taxon>Lachnospiraceae</taxon>
        <taxon>Parablautia</taxon>
    </lineage>
</organism>
<gene>
    <name evidence="1" type="ORF">D7V94_20260</name>
</gene>
<sequence length="64" mass="7289">MRENISKIQYLSAAGTKIYKVTDIDFHNLTIEATETDLSIADVPENELFPVEEFGEFRVRLVNG</sequence>
<dbReference type="Proteomes" id="UP000280696">
    <property type="component" value="Unassembled WGS sequence"/>
</dbReference>
<dbReference type="RefSeq" id="WP_120472119.1">
    <property type="nucleotide sequence ID" value="NZ_RAYQ01000034.1"/>
</dbReference>
<reference evidence="1 2" key="1">
    <citation type="submission" date="2018-09" db="EMBL/GenBank/DDBJ databases">
        <title>Murine metabolic-syndrome-specific gut microbial biobank.</title>
        <authorList>
            <person name="Liu C."/>
        </authorList>
    </citation>
    <scope>NUCLEOTIDE SEQUENCE [LARGE SCALE GENOMIC DNA]</scope>
    <source>
        <strain evidence="1 2">0.1xD8-82</strain>
    </source>
</reference>
<accession>A0A3A9A9E5</accession>
<proteinExistence type="predicted"/>
<dbReference type="AlphaFoldDB" id="A0A3A9A9E5"/>
<evidence type="ECO:0000313" key="1">
    <source>
        <dbReference type="EMBL" id="RKI87898.1"/>
    </source>
</evidence>
<evidence type="ECO:0000313" key="2">
    <source>
        <dbReference type="Proteomes" id="UP000280696"/>
    </source>
</evidence>